<gene>
    <name evidence="1" type="ORF">BpHYR1_048164</name>
</gene>
<protein>
    <submittedName>
        <fullName evidence="1">Uncharacterized protein</fullName>
    </submittedName>
</protein>
<sequence length="180" mass="21365">MSFKLRIVRHIRLLNQNSYFLVPGKMDGTIFLIGKFFIFNSDLIFIRNATYSNIGSYMHIRFHHYYDCLPINRNLTIQWAFKKNARVKIAIKAYEEEMKAKTTMLSKIKEKINGFTIFYFLKLKNFDTCLFVHVCRNQLPHLTAISNIPLNRLYGNSLKNLKMNFYQTNETTGFQFISTY</sequence>
<evidence type="ECO:0000313" key="1">
    <source>
        <dbReference type="EMBL" id="RNA10377.1"/>
    </source>
</evidence>
<evidence type="ECO:0000313" key="2">
    <source>
        <dbReference type="Proteomes" id="UP000276133"/>
    </source>
</evidence>
<organism evidence="1 2">
    <name type="scientific">Brachionus plicatilis</name>
    <name type="common">Marine rotifer</name>
    <name type="synonym">Brachionus muelleri</name>
    <dbReference type="NCBI Taxonomy" id="10195"/>
    <lineage>
        <taxon>Eukaryota</taxon>
        <taxon>Metazoa</taxon>
        <taxon>Spiralia</taxon>
        <taxon>Gnathifera</taxon>
        <taxon>Rotifera</taxon>
        <taxon>Eurotatoria</taxon>
        <taxon>Monogononta</taxon>
        <taxon>Pseudotrocha</taxon>
        <taxon>Ploima</taxon>
        <taxon>Brachionidae</taxon>
        <taxon>Brachionus</taxon>
    </lineage>
</organism>
<name>A0A3M7QG10_BRAPC</name>
<reference evidence="1 2" key="1">
    <citation type="journal article" date="2018" name="Sci. Rep.">
        <title>Genomic signatures of local adaptation to the degree of environmental predictability in rotifers.</title>
        <authorList>
            <person name="Franch-Gras L."/>
            <person name="Hahn C."/>
            <person name="Garcia-Roger E.M."/>
            <person name="Carmona M.J."/>
            <person name="Serra M."/>
            <person name="Gomez A."/>
        </authorList>
    </citation>
    <scope>NUCLEOTIDE SEQUENCE [LARGE SCALE GENOMIC DNA]</scope>
    <source>
        <strain evidence="1">HYR1</strain>
    </source>
</reference>
<comment type="caution">
    <text evidence="1">The sequence shown here is derived from an EMBL/GenBank/DDBJ whole genome shotgun (WGS) entry which is preliminary data.</text>
</comment>
<dbReference type="AlphaFoldDB" id="A0A3M7QG10"/>
<dbReference type="EMBL" id="REGN01006225">
    <property type="protein sequence ID" value="RNA10377.1"/>
    <property type="molecule type" value="Genomic_DNA"/>
</dbReference>
<proteinExistence type="predicted"/>
<dbReference type="Proteomes" id="UP000276133">
    <property type="component" value="Unassembled WGS sequence"/>
</dbReference>
<accession>A0A3M7QG10</accession>
<keyword evidence="2" id="KW-1185">Reference proteome</keyword>